<evidence type="ECO:0000256" key="1">
    <source>
        <dbReference type="SAM" id="Phobius"/>
    </source>
</evidence>
<organism evidence="2">
    <name type="scientific">Nitrosopumilus spindle-shaped virus 1</name>
    <dbReference type="NCBI Taxonomy" id="2848002"/>
    <lineage>
        <taxon>Viruses</taxon>
        <taxon>Viruses incertae sedis</taxon>
        <taxon>Thaspiviridae</taxon>
        <taxon>Nitmarvirus</taxon>
        <taxon>Nitmarvirus maris</taxon>
        <taxon>Nitmarvirus NSV1</taxon>
    </lineage>
</organism>
<keyword evidence="1" id="KW-1133">Transmembrane helix</keyword>
<protein>
    <submittedName>
        <fullName evidence="2">Uncharacterized protein</fullName>
    </submittedName>
</protein>
<name>A0A514K4D6_9VIRU</name>
<keyword evidence="1" id="KW-0472">Membrane</keyword>
<keyword evidence="1" id="KW-0812">Transmembrane</keyword>
<dbReference type="EMBL" id="MK570055">
    <property type="protein sequence ID" value="QDI73992.1"/>
    <property type="molecule type" value="Genomic_DNA"/>
</dbReference>
<accession>A0A514K4D6</accession>
<proteinExistence type="predicted"/>
<feature type="transmembrane region" description="Helical" evidence="1">
    <location>
        <begin position="30"/>
        <end position="47"/>
    </location>
</feature>
<reference evidence="2" key="1">
    <citation type="submission" date="2019-02" db="EMBL/GenBank/DDBJ databases">
        <title>Spindle-shaped viruses infect a marine ammonia-oxidizing thaumarchaeon.</title>
        <authorList>
            <person name="Kim J.-G."/>
            <person name="Kim S.-J."/>
            <person name="Rhee S.-K."/>
        </authorList>
    </citation>
    <scope>NUCLEOTIDE SEQUENCE [LARGE SCALE GENOMIC DNA]</scope>
    <source>
        <strain evidence="2">NSV2</strain>
    </source>
</reference>
<sequence>MNREKYLRLFIIVFGNVVIINAYNTLFVSFYYMIPCIGALVMTVWLIQSWNRYRAYKKSLEVNK</sequence>
<dbReference type="KEGG" id="vg:80402612"/>
<evidence type="ECO:0000313" key="2">
    <source>
        <dbReference type="EMBL" id="QDI73992.1"/>
    </source>
</evidence>
<feature type="transmembrane region" description="Helical" evidence="1">
    <location>
        <begin position="7"/>
        <end position="24"/>
    </location>
</feature>